<comment type="caution">
    <text evidence="1">The sequence shown here is derived from an EMBL/GenBank/DDBJ whole genome shotgun (WGS) entry which is preliminary data.</text>
</comment>
<reference evidence="1" key="1">
    <citation type="journal article" date="2015" name="Genome Biol. Evol.">
        <title>Organellar Genomes of White Spruce (Picea glauca): Assembly and Annotation.</title>
        <authorList>
            <person name="Jackman S.D."/>
            <person name="Warren R.L."/>
            <person name="Gibb E.A."/>
            <person name="Vandervalk B.P."/>
            <person name="Mohamadi H."/>
            <person name="Chu J."/>
            <person name="Raymond A."/>
            <person name="Pleasance S."/>
            <person name="Coope R."/>
            <person name="Wildung M.R."/>
            <person name="Ritland C.E."/>
            <person name="Bousquet J."/>
            <person name="Jones S.J."/>
            <person name="Bohlmann J."/>
            <person name="Birol I."/>
        </authorList>
    </citation>
    <scope>NUCLEOTIDE SEQUENCE [LARGE SCALE GENOMIC DNA]</scope>
    <source>
        <tissue evidence="1">Flushing bud</tissue>
    </source>
</reference>
<gene>
    <name evidence="1" type="ORF">ABT39_MTgene604</name>
</gene>
<protein>
    <submittedName>
        <fullName evidence="1">Uncharacterized protein</fullName>
    </submittedName>
</protein>
<sequence>MELCLLGYRVMGALIPLASYRNHTSQYVEATLRVVFGEVSSQEREVP</sequence>
<proteinExistence type="predicted"/>
<accession>A0A101M4N6</accession>
<name>A0A101M4N6_PICGL</name>
<dbReference type="AlphaFoldDB" id="A0A101M4N6"/>
<organism evidence="1">
    <name type="scientific">Picea glauca</name>
    <name type="common">White spruce</name>
    <name type="synonym">Pinus glauca</name>
    <dbReference type="NCBI Taxonomy" id="3330"/>
    <lineage>
        <taxon>Eukaryota</taxon>
        <taxon>Viridiplantae</taxon>
        <taxon>Streptophyta</taxon>
        <taxon>Embryophyta</taxon>
        <taxon>Tracheophyta</taxon>
        <taxon>Spermatophyta</taxon>
        <taxon>Pinopsida</taxon>
        <taxon>Pinidae</taxon>
        <taxon>Conifers I</taxon>
        <taxon>Pinales</taxon>
        <taxon>Pinaceae</taxon>
        <taxon>Picea</taxon>
    </lineage>
</organism>
<keyword evidence="1" id="KW-0496">Mitochondrion</keyword>
<evidence type="ECO:0000313" key="1">
    <source>
        <dbReference type="EMBL" id="KUM50760.1"/>
    </source>
</evidence>
<geneLocation type="mitochondrion" evidence="1"/>
<dbReference type="EMBL" id="LKAM01000001">
    <property type="protein sequence ID" value="KUM50760.1"/>
    <property type="molecule type" value="Genomic_DNA"/>
</dbReference>